<dbReference type="GO" id="GO:0015344">
    <property type="term" value="F:siderophore uptake transmembrane transporter activity"/>
    <property type="evidence" value="ECO:0007669"/>
    <property type="project" value="TreeGrafter"/>
</dbReference>
<evidence type="ECO:0000256" key="6">
    <source>
        <dbReference type="ARBA" id="ARBA00022692"/>
    </source>
</evidence>
<dbReference type="Gene3D" id="2.40.170.20">
    <property type="entry name" value="TonB-dependent receptor, beta-barrel domain"/>
    <property type="match status" value="1"/>
</dbReference>
<accession>A0A9X2HNK2</accession>
<evidence type="ECO:0000256" key="16">
    <source>
        <dbReference type="RuleBase" id="RU003357"/>
    </source>
</evidence>
<comment type="similarity">
    <text evidence="2 14 16">Belongs to the TonB-dependent receptor family.</text>
</comment>
<dbReference type="InterPro" id="IPR010917">
    <property type="entry name" value="TonB_rcpt_CS"/>
</dbReference>
<dbReference type="RefSeq" id="WP_254293046.1">
    <property type="nucleotide sequence ID" value="NZ_JAMLDX010000007.1"/>
</dbReference>
<evidence type="ECO:0000313" key="21">
    <source>
        <dbReference type="Proteomes" id="UP001139451"/>
    </source>
</evidence>
<dbReference type="InterPro" id="IPR012910">
    <property type="entry name" value="Plug_dom"/>
</dbReference>
<evidence type="ECO:0000256" key="10">
    <source>
        <dbReference type="ARBA" id="ARBA00023077"/>
    </source>
</evidence>
<dbReference type="InterPro" id="IPR036942">
    <property type="entry name" value="Beta-barrel_TonB_sf"/>
</dbReference>
<dbReference type="GO" id="GO:0015891">
    <property type="term" value="P:siderophore transport"/>
    <property type="evidence" value="ECO:0007669"/>
    <property type="project" value="InterPro"/>
</dbReference>
<organism evidence="20 21">
    <name type="scientific">Sphingomonas tagetis</name>
    <dbReference type="NCBI Taxonomy" id="2949092"/>
    <lineage>
        <taxon>Bacteria</taxon>
        <taxon>Pseudomonadati</taxon>
        <taxon>Pseudomonadota</taxon>
        <taxon>Alphaproteobacteria</taxon>
        <taxon>Sphingomonadales</taxon>
        <taxon>Sphingomonadaceae</taxon>
        <taxon>Sphingomonas</taxon>
    </lineage>
</organism>
<dbReference type="SUPFAM" id="SSF56935">
    <property type="entry name" value="Porins"/>
    <property type="match status" value="1"/>
</dbReference>
<proteinExistence type="inferred from homology"/>
<evidence type="ECO:0000256" key="1">
    <source>
        <dbReference type="ARBA" id="ARBA00004571"/>
    </source>
</evidence>
<dbReference type="InterPro" id="IPR000531">
    <property type="entry name" value="Beta-barrel_TonB"/>
</dbReference>
<evidence type="ECO:0000256" key="12">
    <source>
        <dbReference type="ARBA" id="ARBA00023170"/>
    </source>
</evidence>
<evidence type="ECO:0000256" key="15">
    <source>
        <dbReference type="PROSITE-ProRule" id="PRU10144"/>
    </source>
</evidence>
<evidence type="ECO:0000256" key="5">
    <source>
        <dbReference type="ARBA" id="ARBA00022496"/>
    </source>
</evidence>
<keyword evidence="11 14" id="KW-0472">Membrane</keyword>
<dbReference type="InterPro" id="IPR010105">
    <property type="entry name" value="TonB_sidphr_rcpt"/>
</dbReference>
<dbReference type="GO" id="GO:0009279">
    <property type="term" value="C:cell outer membrane"/>
    <property type="evidence" value="ECO:0007669"/>
    <property type="project" value="UniProtKB-SubCell"/>
</dbReference>
<dbReference type="Gene3D" id="2.170.130.10">
    <property type="entry name" value="TonB-dependent receptor, plug domain"/>
    <property type="match status" value="1"/>
</dbReference>
<evidence type="ECO:0000256" key="8">
    <source>
        <dbReference type="ARBA" id="ARBA00023004"/>
    </source>
</evidence>
<evidence type="ECO:0000259" key="19">
    <source>
        <dbReference type="Pfam" id="PF07715"/>
    </source>
</evidence>
<feature type="signal peptide" evidence="17">
    <location>
        <begin position="1"/>
        <end position="26"/>
    </location>
</feature>
<dbReference type="InterPro" id="IPR039426">
    <property type="entry name" value="TonB-dep_rcpt-like"/>
</dbReference>
<evidence type="ECO:0000256" key="17">
    <source>
        <dbReference type="SAM" id="SignalP"/>
    </source>
</evidence>
<comment type="subcellular location">
    <subcellularLocation>
        <location evidence="1 14">Cell outer membrane</location>
        <topology evidence="1 14">Multi-pass membrane protein</topology>
    </subcellularLocation>
</comment>
<keyword evidence="21" id="KW-1185">Reference proteome</keyword>
<feature type="short sequence motif" description="TonB C-terminal box" evidence="15">
    <location>
        <begin position="695"/>
        <end position="712"/>
    </location>
</feature>
<reference evidence="20" key="1">
    <citation type="submission" date="2022-05" db="EMBL/GenBank/DDBJ databases">
        <title>Sphingomonas sp. strain MG17 Genome sequencing and assembly.</title>
        <authorList>
            <person name="Kim I."/>
        </authorList>
    </citation>
    <scope>NUCLEOTIDE SEQUENCE</scope>
    <source>
        <strain evidence="20">MG17</strain>
    </source>
</reference>
<dbReference type="PANTHER" id="PTHR32552">
    <property type="entry name" value="FERRICHROME IRON RECEPTOR-RELATED"/>
    <property type="match status" value="1"/>
</dbReference>
<evidence type="ECO:0000256" key="2">
    <source>
        <dbReference type="ARBA" id="ARBA00009810"/>
    </source>
</evidence>
<sequence length="712" mass="78978">MRNLARGAAAASVLALASAIAAPARAQDGQGQAAQDEEIVVYGLPIAEDTPQSATGLALTLRETPQSITVIDSQRITEFAMANTAQVLEQVVGLNVDRGESDRTVFNARGFDVTNVQVDGIGIPLLGGIQYGETDSYLFERIEVIRGANGLTTGVGNPSATINYIRKRPGKERKLMLGAYAGSYDYWRVEADGNVPLIEDGGIALRLIGAHEQRKSHLFNYDLKRNLFAATLAAEISPQLTATVGYTYQHHKTHGSGWGSVTHFYDDGGRIDYDRSINYAPDWTYWPVMDEQAYAELAYSPSAKWTIKGVLTYKRFIEDPTLLYIYGNPNRVTGLGLAGQASDFKSDTKRYLADLYATGRFDLFGREHQLTVGVSWTQSDWLQWQANALNNPQIIPNFRNLDNVHVPQPVFGPTILQLDQRETQKRAYVATQLNFADWLKAVVGTSYADFETTGTNYGSRADRANKELNPYVGVLIDPLPNVTVYGSYTSIFNPQIEVDFDRVRLPAIKGTNLEAGIKSELFGKRLYAAAAIFRTRQANLAQFAGTRIVGADLYNYYVPVDTQSEGFEIELAGKVTDRWQISGGYTGLEIKDDQGNRIRNYQPRKTLKLSTTYRVPEFNNLALGGQVRWQNDTYETLLFQTGPGGAPIVFRQEGFAVFDLMAGIDIDDTFRVTANLRNITDEKYLFSMVYAAYGQGLYAPGRNFTVSLNAKF</sequence>
<dbReference type="InterPro" id="IPR037066">
    <property type="entry name" value="Plug_dom_sf"/>
</dbReference>
<evidence type="ECO:0000256" key="4">
    <source>
        <dbReference type="ARBA" id="ARBA00022452"/>
    </source>
</evidence>
<feature type="domain" description="TonB-dependent receptor-like beta-barrel" evidence="18">
    <location>
        <begin position="247"/>
        <end position="679"/>
    </location>
</feature>
<evidence type="ECO:0000256" key="11">
    <source>
        <dbReference type="ARBA" id="ARBA00023136"/>
    </source>
</evidence>
<evidence type="ECO:0000256" key="9">
    <source>
        <dbReference type="ARBA" id="ARBA00023065"/>
    </source>
</evidence>
<name>A0A9X2HNK2_9SPHN</name>
<keyword evidence="6 14" id="KW-0812">Transmembrane</keyword>
<evidence type="ECO:0000256" key="14">
    <source>
        <dbReference type="PROSITE-ProRule" id="PRU01360"/>
    </source>
</evidence>
<keyword evidence="3 14" id="KW-0813">Transport</keyword>
<dbReference type="Pfam" id="PF00593">
    <property type="entry name" value="TonB_dep_Rec_b-barrel"/>
    <property type="match status" value="1"/>
</dbReference>
<feature type="domain" description="TonB-dependent receptor plug" evidence="19">
    <location>
        <begin position="61"/>
        <end position="159"/>
    </location>
</feature>
<dbReference type="PROSITE" id="PS01156">
    <property type="entry name" value="TONB_DEPENDENT_REC_2"/>
    <property type="match status" value="1"/>
</dbReference>
<keyword evidence="4 14" id="KW-1134">Transmembrane beta strand</keyword>
<keyword evidence="7 17" id="KW-0732">Signal</keyword>
<keyword evidence="10 16" id="KW-0798">TonB box</keyword>
<evidence type="ECO:0000256" key="13">
    <source>
        <dbReference type="ARBA" id="ARBA00023237"/>
    </source>
</evidence>
<dbReference type="PANTHER" id="PTHR32552:SF74">
    <property type="entry name" value="HYDROXAMATE SIDEROPHORE RECEPTOR FHUE"/>
    <property type="match status" value="1"/>
</dbReference>
<dbReference type="Pfam" id="PF07715">
    <property type="entry name" value="Plug"/>
    <property type="match status" value="1"/>
</dbReference>
<keyword evidence="9" id="KW-0406">Ion transport</keyword>
<dbReference type="CDD" id="cd01347">
    <property type="entry name" value="ligand_gated_channel"/>
    <property type="match status" value="1"/>
</dbReference>
<dbReference type="NCBIfam" id="TIGR01783">
    <property type="entry name" value="TonB-siderophor"/>
    <property type="match status" value="1"/>
</dbReference>
<feature type="chain" id="PRO_5040718024" evidence="17">
    <location>
        <begin position="27"/>
        <end position="712"/>
    </location>
</feature>
<evidence type="ECO:0000256" key="7">
    <source>
        <dbReference type="ARBA" id="ARBA00022729"/>
    </source>
</evidence>
<keyword evidence="5" id="KW-0410">Iron transport</keyword>
<evidence type="ECO:0000256" key="3">
    <source>
        <dbReference type="ARBA" id="ARBA00022448"/>
    </source>
</evidence>
<keyword evidence="12 20" id="KW-0675">Receptor</keyword>
<evidence type="ECO:0000313" key="20">
    <source>
        <dbReference type="EMBL" id="MCP3730909.1"/>
    </source>
</evidence>
<keyword evidence="13 14" id="KW-0998">Cell outer membrane</keyword>
<keyword evidence="8" id="KW-0408">Iron</keyword>
<dbReference type="GO" id="GO:0038023">
    <property type="term" value="F:signaling receptor activity"/>
    <property type="evidence" value="ECO:0007669"/>
    <property type="project" value="InterPro"/>
</dbReference>
<dbReference type="Proteomes" id="UP001139451">
    <property type="component" value="Unassembled WGS sequence"/>
</dbReference>
<gene>
    <name evidence="20" type="ORF">M9978_10755</name>
</gene>
<dbReference type="EMBL" id="JAMLDX010000007">
    <property type="protein sequence ID" value="MCP3730909.1"/>
    <property type="molecule type" value="Genomic_DNA"/>
</dbReference>
<dbReference type="PROSITE" id="PS52016">
    <property type="entry name" value="TONB_DEPENDENT_REC_3"/>
    <property type="match status" value="1"/>
</dbReference>
<evidence type="ECO:0000259" key="18">
    <source>
        <dbReference type="Pfam" id="PF00593"/>
    </source>
</evidence>
<comment type="caution">
    <text evidence="20">The sequence shown here is derived from an EMBL/GenBank/DDBJ whole genome shotgun (WGS) entry which is preliminary data.</text>
</comment>
<dbReference type="AlphaFoldDB" id="A0A9X2HNK2"/>
<protein>
    <submittedName>
        <fullName evidence="20">TonB-dependent siderophore receptor</fullName>
    </submittedName>
</protein>